<gene>
    <name evidence="3" type="ORF">FZ942_35425</name>
</gene>
<sequence length="169" mass="18782">MTPLDRKNGEHTMTDAQPTGAQPGLPSAADVRSLVARQKSALLAEEARKRKAAEEELKHQKEMFLHRTVTPDFVAHLTTRIGNAAANGEMQLLLGRFPSAWCSDGGRAINAREKDWPSTLQGFARDFYDFWERELKPRGFQMEVAIVDFPSGMPGDIGATLSWKEGDRA</sequence>
<evidence type="ECO:0000313" key="4">
    <source>
        <dbReference type="Proteomes" id="UP000324927"/>
    </source>
</evidence>
<feature type="region of interest" description="Disordered" evidence="2">
    <location>
        <begin position="1"/>
        <end position="29"/>
    </location>
</feature>
<dbReference type="EMBL" id="VTTN01000040">
    <property type="protein sequence ID" value="KAA0585328.1"/>
    <property type="molecule type" value="Genomic_DNA"/>
</dbReference>
<proteinExistence type="predicted"/>
<feature type="coiled-coil region" evidence="1">
    <location>
        <begin position="36"/>
        <end position="63"/>
    </location>
</feature>
<dbReference type="AlphaFoldDB" id="A0A5A9FT06"/>
<dbReference type="RefSeq" id="WP_149235719.1">
    <property type="nucleotide sequence ID" value="NZ_JALJXJ010000034.1"/>
</dbReference>
<evidence type="ECO:0000256" key="2">
    <source>
        <dbReference type="SAM" id="MobiDB-lite"/>
    </source>
</evidence>
<accession>A0A5A9FT06</accession>
<evidence type="ECO:0000256" key="1">
    <source>
        <dbReference type="SAM" id="Coils"/>
    </source>
</evidence>
<comment type="caution">
    <text evidence="3">The sequence shown here is derived from an EMBL/GenBank/DDBJ whole genome shotgun (WGS) entry which is preliminary data.</text>
</comment>
<reference evidence="3 4" key="1">
    <citation type="submission" date="2019-08" db="EMBL/GenBank/DDBJ databases">
        <authorList>
            <person name="Grouzdev D."/>
            <person name="Tikhonova E."/>
            <person name="Kravchenko I."/>
        </authorList>
    </citation>
    <scope>NUCLEOTIDE SEQUENCE [LARGE SCALE GENOMIC DNA]</scope>
    <source>
        <strain evidence="3 4">59b</strain>
    </source>
</reference>
<dbReference type="Proteomes" id="UP000324927">
    <property type="component" value="Unassembled WGS sequence"/>
</dbReference>
<keyword evidence="4" id="KW-1185">Reference proteome</keyword>
<protein>
    <submittedName>
        <fullName evidence="3">Uncharacterized protein</fullName>
    </submittedName>
</protein>
<organism evidence="3 4">
    <name type="scientific">Azospirillum lipoferum</name>
    <dbReference type="NCBI Taxonomy" id="193"/>
    <lineage>
        <taxon>Bacteria</taxon>
        <taxon>Pseudomonadati</taxon>
        <taxon>Pseudomonadota</taxon>
        <taxon>Alphaproteobacteria</taxon>
        <taxon>Rhodospirillales</taxon>
        <taxon>Azospirillaceae</taxon>
        <taxon>Azospirillum</taxon>
    </lineage>
</organism>
<dbReference type="OrthoDB" id="7871683at2"/>
<name>A0A5A9FT06_AZOLI</name>
<keyword evidence="1" id="KW-0175">Coiled coil</keyword>
<evidence type="ECO:0000313" key="3">
    <source>
        <dbReference type="EMBL" id="KAA0585328.1"/>
    </source>
</evidence>
<feature type="compositionally biased region" description="Basic and acidic residues" evidence="2">
    <location>
        <begin position="1"/>
        <end position="13"/>
    </location>
</feature>